<gene>
    <name evidence="5" type="ORF">CK203_107577</name>
</gene>
<organism evidence="5 6">
    <name type="scientific">Vitis vinifera</name>
    <name type="common">Grape</name>
    <dbReference type="NCBI Taxonomy" id="29760"/>
    <lineage>
        <taxon>Eukaryota</taxon>
        <taxon>Viridiplantae</taxon>
        <taxon>Streptophyta</taxon>
        <taxon>Embryophyta</taxon>
        <taxon>Tracheophyta</taxon>
        <taxon>Spermatophyta</taxon>
        <taxon>Magnoliopsida</taxon>
        <taxon>eudicotyledons</taxon>
        <taxon>Gunneridae</taxon>
        <taxon>Pentapetalae</taxon>
        <taxon>rosids</taxon>
        <taxon>Vitales</taxon>
        <taxon>Vitaceae</taxon>
        <taxon>Viteae</taxon>
        <taxon>Vitis</taxon>
    </lineage>
</organism>
<dbReference type="Pfam" id="PF18052">
    <property type="entry name" value="Rx_N"/>
    <property type="match status" value="1"/>
</dbReference>
<keyword evidence="3" id="KW-0611">Plant defense</keyword>
<evidence type="ECO:0000259" key="4">
    <source>
        <dbReference type="Pfam" id="PF18052"/>
    </source>
</evidence>
<name>A0A438CEI7_VITVI</name>
<accession>A0A438CEI7</accession>
<reference evidence="5 6" key="1">
    <citation type="journal article" date="2018" name="PLoS Genet.">
        <title>Population sequencing reveals clonal diversity and ancestral inbreeding in the grapevine cultivar Chardonnay.</title>
        <authorList>
            <person name="Roach M.J."/>
            <person name="Johnson D.L."/>
            <person name="Bohlmann J."/>
            <person name="van Vuuren H.J."/>
            <person name="Jones S.J."/>
            <person name="Pretorius I.S."/>
            <person name="Schmidt S.A."/>
            <person name="Borneman A.R."/>
        </authorList>
    </citation>
    <scope>NUCLEOTIDE SEQUENCE [LARGE SCALE GENOMIC DNA]</scope>
    <source>
        <strain evidence="6">cv. Chardonnay</strain>
        <tissue evidence="5">Leaf</tissue>
    </source>
</reference>
<dbReference type="AlphaFoldDB" id="A0A438CEI7"/>
<evidence type="ECO:0000256" key="3">
    <source>
        <dbReference type="ARBA" id="ARBA00022821"/>
    </source>
</evidence>
<dbReference type="InterPro" id="IPR041118">
    <property type="entry name" value="Rx_N"/>
</dbReference>
<feature type="domain" description="Disease resistance N-terminal" evidence="4">
    <location>
        <begin position="52"/>
        <end position="103"/>
    </location>
</feature>
<dbReference type="GO" id="GO:0006952">
    <property type="term" value="P:defense response"/>
    <property type="evidence" value="ECO:0007669"/>
    <property type="project" value="UniProtKB-KW"/>
</dbReference>
<proteinExistence type="predicted"/>
<dbReference type="EMBL" id="QGNW01002278">
    <property type="protein sequence ID" value="RVW21617.1"/>
    <property type="molecule type" value="Genomic_DNA"/>
</dbReference>
<evidence type="ECO:0000313" key="6">
    <source>
        <dbReference type="Proteomes" id="UP000288805"/>
    </source>
</evidence>
<evidence type="ECO:0000256" key="1">
    <source>
        <dbReference type="ARBA" id="ARBA00022737"/>
    </source>
</evidence>
<dbReference type="Proteomes" id="UP000288805">
    <property type="component" value="Unassembled WGS sequence"/>
</dbReference>
<comment type="caution">
    <text evidence="5">The sequence shown here is derived from an EMBL/GenBank/DDBJ whole genome shotgun (WGS) entry which is preliminary data.</text>
</comment>
<dbReference type="Gene3D" id="1.20.5.4130">
    <property type="match status" value="1"/>
</dbReference>
<protein>
    <recommendedName>
        <fullName evidence="4">Disease resistance N-terminal domain-containing protein</fullName>
    </recommendedName>
</protein>
<keyword evidence="1" id="KW-0677">Repeat</keyword>
<sequence length="235" mass="26267">MAPESEVIFTNCFTPICFFSLPSHPSSLQSAFSLQANPFPMEPMEDSTLELSIHDVLNDAEEKQITSPFVKLWVSDLRNLAYDLDNTLDDFDTQMLRRKLAVQPHAAATTSTTGKVWSPIPTCCNSFTPGHVSFNVSIRSKIKDITTRLEDISTFKTQLGLVHLEKVAGITTSTGKRPPTTLRKHFDPKAWVWVSDEFAAVKIAKQFAVPYLPRPTIPRISINILSRKKVFACLG</sequence>
<keyword evidence="2" id="KW-0547">Nucleotide-binding</keyword>
<evidence type="ECO:0000256" key="2">
    <source>
        <dbReference type="ARBA" id="ARBA00022741"/>
    </source>
</evidence>
<dbReference type="GO" id="GO:0000166">
    <property type="term" value="F:nucleotide binding"/>
    <property type="evidence" value="ECO:0007669"/>
    <property type="project" value="UniProtKB-KW"/>
</dbReference>
<evidence type="ECO:0000313" key="5">
    <source>
        <dbReference type="EMBL" id="RVW21617.1"/>
    </source>
</evidence>